<dbReference type="Proteomes" id="UP000094472">
    <property type="component" value="Unassembled WGS sequence"/>
</dbReference>
<dbReference type="CDD" id="cd13399">
    <property type="entry name" value="Slt35-like"/>
    <property type="match status" value="1"/>
</dbReference>
<dbReference type="InterPro" id="IPR036366">
    <property type="entry name" value="PGBDSf"/>
</dbReference>
<evidence type="ECO:0000256" key="1">
    <source>
        <dbReference type="SAM" id="SignalP"/>
    </source>
</evidence>
<comment type="caution">
    <text evidence="4">The sequence shown here is derived from an EMBL/GenBank/DDBJ whole genome shotgun (WGS) entry which is preliminary data.</text>
</comment>
<dbReference type="InterPro" id="IPR011970">
    <property type="entry name" value="MltB_2"/>
</dbReference>
<dbReference type="Gene3D" id="1.10.101.10">
    <property type="entry name" value="PGBD-like superfamily/PGBD"/>
    <property type="match status" value="1"/>
</dbReference>
<feature type="chain" id="PRO_5009138591" description="Lytic transglycosylase" evidence="1">
    <location>
        <begin position="21"/>
        <end position="457"/>
    </location>
</feature>
<evidence type="ECO:0000259" key="3">
    <source>
        <dbReference type="Pfam" id="PF13406"/>
    </source>
</evidence>
<evidence type="ECO:0008006" key="6">
    <source>
        <dbReference type="Google" id="ProtNLM"/>
    </source>
</evidence>
<dbReference type="InterPro" id="IPR023346">
    <property type="entry name" value="Lysozyme-like_dom_sf"/>
</dbReference>
<dbReference type="InterPro" id="IPR002477">
    <property type="entry name" value="Peptidoglycan-bd-like"/>
</dbReference>
<dbReference type="InterPro" id="IPR031304">
    <property type="entry name" value="SLT_2"/>
</dbReference>
<feature type="domain" description="Transglycosylase SLT" evidence="3">
    <location>
        <begin position="22"/>
        <end position="314"/>
    </location>
</feature>
<evidence type="ECO:0000313" key="5">
    <source>
        <dbReference type="Proteomes" id="UP000094472"/>
    </source>
</evidence>
<dbReference type="Gene3D" id="1.10.8.350">
    <property type="entry name" value="Bacterial muramidase"/>
    <property type="match status" value="1"/>
</dbReference>
<proteinExistence type="predicted"/>
<dbReference type="PANTHER" id="PTHR30163">
    <property type="entry name" value="MEMBRANE-BOUND LYTIC MUREIN TRANSGLYCOSYLASE B"/>
    <property type="match status" value="1"/>
</dbReference>
<feature type="domain" description="Peptidoglycan binding-like" evidence="2">
    <location>
        <begin position="336"/>
        <end position="390"/>
    </location>
</feature>
<dbReference type="AlphaFoldDB" id="A0A1E3VSZ9"/>
<evidence type="ECO:0000259" key="2">
    <source>
        <dbReference type="Pfam" id="PF01471"/>
    </source>
</evidence>
<dbReference type="Pfam" id="PF13406">
    <property type="entry name" value="SLT_2"/>
    <property type="match status" value="1"/>
</dbReference>
<dbReference type="EMBL" id="LPWF01000028">
    <property type="protein sequence ID" value="ODR96649.1"/>
    <property type="molecule type" value="Genomic_DNA"/>
</dbReference>
<accession>A0A1E3VSZ9</accession>
<dbReference type="PANTHER" id="PTHR30163:SF8">
    <property type="entry name" value="LYTIC MUREIN TRANSGLYCOSYLASE"/>
    <property type="match status" value="1"/>
</dbReference>
<protein>
    <recommendedName>
        <fullName evidence="6">Lytic transglycosylase</fullName>
    </recommendedName>
</protein>
<name>A0A1E3VSZ9_9HYPH</name>
<dbReference type="SUPFAM" id="SSF53955">
    <property type="entry name" value="Lysozyme-like"/>
    <property type="match status" value="1"/>
</dbReference>
<gene>
    <name evidence="4" type="ORF">AUC69_13630</name>
</gene>
<keyword evidence="5" id="KW-1185">Reference proteome</keyword>
<reference evidence="4 5" key="1">
    <citation type="journal article" date="2016" name="Environ. Microbiol.">
        <title>New Methyloceanibacter diversity from North Sea sediments includes methanotroph containing solely the soluble methane monooxygenase.</title>
        <authorList>
            <person name="Vekeman B."/>
            <person name="Kerckhof F.M."/>
            <person name="Cremers G."/>
            <person name="de Vos P."/>
            <person name="Vandamme P."/>
            <person name="Boon N."/>
            <person name="Op den Camp H.J."/>
            <person name="Heylen K."/>
        </authorList>
    </citation>
    <scope>NUCLEOTIDE SEQUENCE [LARGE SCALE GENOMIC DNA]</scope>
    <source>
        <strain evidence="4 5">R-67175</strain>
    </source>
</reference>
<dbReference type="InterPro" id="IPR036365">
    <property type="entry name" value="PGBD-like_sf"/>
</dbReference>
<dbReference type="Gene3D" id="1.10.530.10">
    <property type="match status" value="1"/>
</dbReference>
<dbReference type="GO" id="GO:0009253">
    <property type="term" value="P:peptidoglycan catabolic process"/>
    <property type="evidence" value="ECO:0007669"/>
    <property type="project" value="TreeGrafter"/>
</dbReference>
<feature type="signal peptide" evidence="1">
    <location>
        <begin position="1"/>
        <end position="20"/>
    </location>
</feature>
<dbReference type="NCBIfam" id="TIGR02283">
    <property type="entry name" value="MltB_2"/>
    <property type="match status" value="1"/>
</dbReference>
<dbReference type="Pfam" id="PF01471">
    <property type="entry name" value="PG_binding_1"/>
    <property type="match status" value="1"/>
</dbReference>
<sequence>MFGAVSAFLCGLVPSAPAQADKFQTCVKSFWPAAKRAGVSWDTFEQATAGITLDKEVIESANYQPEYKKPVGEYVDRAVSPKRLEKGKEKLVEYKALLDQLEAKYGVDRHIIVAIWGVESNYGDNPGDKNVIQSLMTLACSGTKAKFARGQIVSALKILQRGDVTHQAMNGSWAGAMGHTQFIPTTYSAYAVDQDGDGRRDIWGTIPDALGSTAAYLKVSKWIPGQTWGYEVRLPKGLNPKRISESTYKSLGQWEKLGIVRINGRPFPRPGDKATLFAPEGTDGPVFLVLNNFRSILRYNQAKSYALAVGHLADRLAGYGPFVVPWPTGENRLSLEQRMELQQDLITLGHLEGEVDGIIGSGTLEGIRSYQRAKGLPVDGYPTLTILKRLRAEAPPPARRLPRRLRPQRLKIRWYRQRPRRRLPVGRPRWRRPRPPCPRGRLRRINAIGVLSLAQAS</sequence>
<dbReference type="InterPro" id="IPR043426">
    <property type="entry name" value="MltB-like"/>
</dbReference>
<organism evidence="4 5">
    <name type="scientific">Methyloceanibacter superfactus</name>
    <dbReference type="NCBI Taxonomy" id="1774969"/>
    <lineage>
        <taxon>Bacteria</taxon>
        <taxon>Pseudomonadati</taxon>
        <taxon>Pseudomonadota</taxon>
        <taxon>Alphaproteobacteria</taxon>
        <taxon>Hyphomicrobiales</taxon>
        <taxon>Hyphomicrobiaceae</taxon>
        <taxon>Methyloceanibacter</taxon>
    </lineage>
</organism>
<keyword evidence="1" id="KW-0732">Signal</keyword>
<evidence type="ECO:0000313" key="4">
    <source>
        <dbReference type="EMBL" id="ODR96649.1"/>
    </source>
</evidence>
<dbReference type="SUPFAM" id="SSF47090">
    <property type="entry name" value="PGBD-like"/>
    <property type="match status" value="1"/>
</dbReference>
<dbReference type="STRING" id="1774969.AUC69_13630"/>
<dbReference type="GO" id="GO:0008933">
    <property type="term" value="F:peptidoglycan lytic transglycosylase activity"/>
    <property type="evidence" value="ECO:0007669"/>
    <property type="project" value="TreeGrafter"/>
</dbReference>
<dbReference type="RefSeq" id="WP_069442161.1">
    <property type="nucleotide sequence ID" value="NZ_LPWF01000028.1"/>
</dbReference>